<comment type="caution">
    <text evidence="1">The sequence shown here is derived from an EMBL/GenBank/DDBJ whole genome shotgun (WGS) entry which is preliminary data.</text>
</comment>
<proteinExistence type="predicted"/>
<organism evidence="1 2">
    <name type="scientific">Bambusicola thoracicus</name>
    <name type="common">Chinese bamboo-partridge</name>
    <name type="synonym">Perdix thoracica</name>
    <dbReference type="NCBI Taxonomy" id="9083"/>
    <lineage>
        <taxon>Eukaryota</taxon>
        <taxon>Metazoa</taxon>
        <taxon>Chordata</taxon>
        <taxon>Craniata</taxon>
        <taxon>Vertebrata</taxon>
        <taxon>Euteleostomi</taxon>
        <taxon>Archelosauria</taxon>
        <taxon>Archosauria</taxon>
        <taxon>Dinosauria</taxon>
        <taxon>Saurischia</taxon>
        <taxon>Theropoda</taxon>
        <taxon>Coelurosauria</taxon>
        <taxon>Aves</taxon>
        <taxon>Neognathae</taxon>
        <taxon>Galloanserae</taxon>
        <taxon>Galliformes</taxon>
        <taxon>Phasianidae</taxon>
        <taxon>Perdicinae</taxon>
        <taxon>Bambusicola</taxon>
    </lineage>
</organism>
<accession>A0A2P4SF18</accession>
<sequence length="17" mass="1849">MVHSRHPPVRSASPGFS</sequence>
<evidence type="ECO:0000313" key="2">
    <source>
        <dbReference type="Proteomes" id="UP000237246"/>
    </source>
</evidence>
<keyword evidence="2" id="KW-1185">Reference proteome</keyword>
<protein>
    <submittedName>
        <fullName evidence="1">Uncharacterized protein</fullName>
    </submittedName>
</protein>
<dbReference type="EMBL" id="PPHD01055637">
    <property type="protein sequence ID" value="POI22703.1"/>
    <property type="molecule type" value="Genomic_DNA"/>
</dbReference>
<dbReference type="AlphaFoldDB" id="A0A2P4SF18"/>
<gene>
    <name evidence="1" type="ORF">CIB84_013549</name>
</gene>
<name>A0A2P4SF18_BAMTH</name>
<dbReference type="Proteomes" id="UP000237246">
    <property type="component" value="Unassembled WGS sequence"/>
</dbReference>
<evidence type="ECO:0000313" key="1">
    <source>
        <dbReference type="EMBL" id="POI22703.1"/>
    </source>
</evidence>
<reference evidence="1 2" key="1">
    <citation type="submission" date="2018-01" db="EMBL/GenBank/DDBJ databases">
        <title>Comparison of the Chinese Bamboo Partridge and Red Junglefowl genome sequences highlights the importance of demography in genome evolution.</title>
        <authorList>
            <person name="Tiley G.P."/>
            <person name="Kimball R.T."/>
            <person name="Braun E.L."/>
            <person name="Burleigh J.G."/>
        </authorList>
    </citation>
    <scope>NUCLEOTIDE SEQUENCE [LARGE SCALE GENOMIC DNA]</scope>
    <source>
        <strain evidence="1">RTK389</strain>
        <tissue evidence="1">Blood</tissue>
    </source>
</reference>